<name>A0AAE3E0B8_9FIRM</name>
<organism evidence="1 2">
    <name type="scientific">Hominilimicola fabiformis</name>
    <dbReference type="NCBI Taxonomy" id="2885356"/>
    <lineage>
        <taxon>Bacteria</taxon>
        <taxon>Bacillati</taxon>
        <taxon>Bacillota</taxon>
        <taxon>Clostridia</taxon>
        <taxon>Eubacteriales</taxon>
        <taxon>Oscillospiraceae</taxon>
        <taxon>Hominilimicola</taxon>
    </lineage>
</organism>
<comment type="caution">
    <text evidence="1">The sequence shown here is derived from an EMBL/GenBank/DDBJ whole genome shotgun (WGS) entry which is preliminary data.</text>
</comment>
<dbReference type="InterPro" id="IPR043752">
    <property type="entry name" value="DUF5697"/>
</dbReference>
<evidence type="ECO:0000313" key="2">
    <source>
        <dbReference type="Proteomes" id="UP001198242"/>
    </source>
</evidence>
<dbReference type="Pfam" id="PF18954">
    <property type="entry name" value="DUF5697"/>
    <property type="match status" value="1"/>
</dbReference>
<dbReference type="Proteomes" id="UP001198242">
    <property type="component" value="Unassembled WGS sequence"/>
</dbReference>
<proteinExistence type="predicted"/>
<evidence type="ECO:0000313" key="1">
    <source>
        <dbReference type="EMBL" id="MCC2211379.1"/>
    </source>
</evidence>
<sequence length="186" mass="21949">MYLNLYQKYILELLAEYDGLLVRQLEALVKHFKEPHLYNINGYLEQLRRFDKIEIVPYRGEDTVILPYGRINEYMVTAFDIMLQFLDYLKDFERGDNTVLLRFYITADEKNEQEINIVPVEIGREDIIVQYVNGYAVNISDSADKISHPPSWIFVIQDKKQMSRITPDTDCSFVLAADSKVVFYER</sequence>
<gene>
    <name evidence="1" type="ORF">LKE05_11345</name>
</gene>
<dbReference type="RefSeq" id="WP_022230030.1">
    <property type="nucleotide sequence ID" value="NZ_JAJEQM010000016.1"/>
</dbReference>
<protein>
    <submittedName>
        <fullName evidence="1">DUF5697 family protein</fullName>
    </submittedName>
</protein>
<keyword evidence="2" id="KW-1185">Reference proteome</keyword>
<accession>A0AAE3E0B8</accession>
<reference evidence="1 2" key="1">
    <citation type="submission" date="2021-10" db="EMBL/GenBank/DDBJ databases">
        <title>Anaerobic single-cell dispensing facilitates the cultivation of human gut bacteria.</title>
        <authorList>
            <person name="Afrizal A."/>
        </authorList>
    </citation>
    <scope>NUCLEOTIDE SEQUENCE [LARGE SCALE GENOMIC DNA]</scope>
    <source>
        <strain evidence="1 2">CLA-AA-H232</strain>
    </source>
</reference>
<dbReference type="EMBL" id="JAJEQM010000016">
    <property type="protein sequence ID" value="MCC2211379.1"/>
    <property type="molecule type" value="Genomic_DNA"/>
</dbReference>
<dbReference type="AlphaFoldDB" id="A0AAE3E0B8"/>